<dbReference type="Pfam" id="PF00230">
    <property type="entry name" value="MIP"/>
    <property type="match status" value="1"/>
</dbReference>
<evidence type="ECO:0000313" key="8">
    <source>
        <dbReference type="Proteomes" id="UP000515151"/>
    </source>
</evidence>
<feature type="transmembrane region" description="Helical" evidence="7">
    <location>
        <begin position="76"/>
        <end position="96"/>
    </location>
</feature>
<evidence type="ECO:0000256" key="4">
    <source>
        <dbReference type="ARBA" id="ARBA00022989"/>
    </source>
</evidence>
<dbReference type="PANTHER" id="PTHR45724">
    <property type="entry name" value="AQUAPORIN NIP2-1"/>
    <property type="match status" value="1"/>
</dbReference>
<dbReference type="SUPFAM" id="SSF81338">
    <property type="entry name" value="Aquaporin-like"/>
    <property type="match status" value="1"/>
</dbReference>
<dbReference type="InterPro" id="IPR022357">
    <property type="entry name" value="MIP_CS"/>
</dbReference>
<proteinExistence type="inferred from homology"/>
<dbReference type="Proteomes" id="UP000515151">
    <property type="component" value="Chromosome 1"/>
</dbReference>
<reference evidence="9" key="2">
    <citation type="submission" date="2025-08" db="UniProtKB">
        <authorList>
            <consortium name="RefSeq"/>
        </authorList>
    </citation>
    <scope>IDENTIFICATION</scope>
    <source>
        <tissue evidence="9">Leaf</tissue>
    </source>
</reference>
<evidence type="ECO:0000256" key="2">
    <source>
        <dbReference type="ARBA" id="ARBA00022448"/>
    </source>
</evidence>
<evidence type="ECO:0000256" key="6">
    <source>
        <dbReference type="RuleBase" id="RU000477"/>
    </source>
</evidence>
<evidence type="ECO:0000256" key="7">
    <source>
        <dbReference type="SAM" id="Phobius"/>
    </source>
</evidence>
<dbReference type="InterPro" id="IPR023271">
    <property type="entry name" value="Aquaporin-like"/>
</dbReference>
<accession>A0A6P8C5U5</accession>
<dbReference type="GO" id="GO:0016020">
    <property type="term" value="C:membrane"/>
    <property type="evidence" value="ECO:0007669"/>
    <property type="project" value="UniProtKB-SubCell"/>
</dbReference>
<feature type="transmembrane region" description="Helical" evidence="7">
    <location>
        <begin position="50"/>
        <end position="70"/>
    </location>
</feature>
<dbReference type="PROSITE" id="PS00221">
    <property type="entry name" value="MIP"/>
    <property type="match status" value="1"/>
</dbReference>
<feature type="transmembrane region" description="Helical" evidence="7">
    <location>
        <begin position="168"/>
        <end position="187"/>
    </location>
</feature>
<evidence type="ECO:0000256" key="5">
    <source>
        <dbReference type="ARBA" id="ARBA00023136"/>
    </source>
</evidence>
<protein>
    <submittedName>
        <fullName evidence="9">Nodulin-26-like</fullName>
    </submittedName>
</protein>
<dbReference type="InterPro" id="IPR034294">
    <property type="entry name" value="Aquaporin_transptr"/>
</dbReference>
<dbReference type="RefSeq" id="XP_031377101.1">
    <property type="nucleotide sequence ID" value="XM_031521241.1"/>
</dbReference>
<dbReference type="OrthoDB" id="3222at2759"/>
<organism evidence="8 9">
    <name type="scientific">Punica granatum</name>
    <name type="common">Pomegranate</name>
    <dbReference type="NCBI Taxonomy" id="22663"/>
    <lineage>
        <taxon>Eukaryota</taxon>
        <taxon>Viridiplantae</taxon>
        <taxon>Streptophyta</taxon>
        <taxon>Embryophyta</taxon>
        <taxon>Tracheophyta</taxon>
        <taxon>Spermatophyta</taxon>
        <taxon>Magnoliopsida</taxon>
        <taxon>eudicotyledons</taxon>
        <taxon>Gunneridae</taxon>
        <taxon>Pentapetalae</taxon>
        <taxon>rosids</taxon>
        <taxon>malvids</taxon>
        <taxon>Myrtales</taxon>
        <taxon>Lythraceae</taxon>
        <taxon>Punica</taxon>
    </lineage>
</organism>
<feature type="transmembrane region" description="Helical" evidence="7">
    <location>
        <begin position="238"/>
        <end position="259"/>
    </location>
</feature>
<name>A0A6P8C5U5_PUNGR</name>
<sequence>MDSSPSITIVSPKHELPTNHSIMEEVKRNRPRPHKLSSAAIALPSNFQKLVAELVGTYVLIFAGCGAALVNQIQSLTIVGIGLVWGLVLMVMIYAVGHISGGHFNPAVTISLAASRQLSWKLTPMYILCQFLGAMGASLTLRALFHGPDSNIKAMATQYKDTTTDLEAIAWEFIITFFLVFTICGVATDPRASKGSSGAAIGGTVMFNVMIAGPITGASMNPARSVGPAIVSGEYKNLWVFMVSPVVGGLAAALVYGILREPQTERDDETTNQCYQNRTG</sequence>
<dbReference type="GeneID" id="116192645"/>
<feature type="transmembrane region" description="Helical" evidence="7">
    <location>
        <begin position="199"/>
        <end position="218"/>
    </location>
</feature>
<dbReference type="AlphaFoldDB" id="A0A6P8C5U5"/>
<keyword evidence="3 6" id="KW-0812">Transmembrane</keyword>
<dbReference type="GO" id="GO:0015267">
    <property type="term" value="F:channel activity"/>
    <property type="evidence" value="ECO:0007669"/>
    <property type="project" value="InterPro"/>
</dbReference>
<keyword evidence="5 7" id="KW-0472">Membrane</keyword>
<dbReference type="NCBIfam" id="TIGR00861">
    <property type="entry name" value="MIP"/>
    <property type="match status" value="1"/>
</dbReference>
<comment type="subcellular location">
    <subcellularLocation>
        <location evidence="1">Membrane</location>
        <topology evidence="1">Multi-pass membrane protein</topology>
    </subcellularLocation>
</comment>
<dbReference type="CDD" id="cd00333">
    <property type="entry name" value="MIP"/>
    <property type="match status" value="1"/>
</dbReference>
<reference evidence="8" key="1">
    <citation type="journal article" date="2020" name="Plant Biotechnol. J.">
        <title>The pomegranate (Punica granatum L.) draft genome dissects genetic divergence between soft- and hard-seeded cultivars.</title>
        <authorList>
            <person name="Luo X."/>
            <person name="Li H."/>
            <person name="Wu Z."/>
            <person name="Yao W."/>
            <person name="Zhao P."/>
            <person name="Cao D."/>
            <person name="Yu H."/>
            <person name="Li K."/>
            <person name="Poudel K."/>
            <person name="Zhao D."/>
            <person name="Zhang F."/>
            <person name="Xia X."/>
            <person name="Chen L."/>
            <person name="Wang Q."/>
            <person name="Jing D."/>
            <person name="Cao S."/>
        </authorList>
    </citation>
    <scope>NUCLEOTIDE SEQUENCE [LARGE SCALE GENOMIC DNA]</scope>
    <source>
        <strain evidence="8">cv. Tunisia</strain>
    </source>
</reference>
<evidence type="ECO:0000256" key="1">
    <source>
        <dbReference type="ARBA" id="ARBA00004141"/>
    </source>
</evidence>
<comment type="similarity">
    <text evidence="6">Belongs to the MIP/aquaporin (TC 1.A.8) family.</text>
</comment>
<keyword evidence="8" id="KW-1185">Reference proteome</keyword>
<keyword evidence="4 7" id="KW-1133">Transmembrane helix</keyword>
<dbReference type="PANTHER" id="PTHR45724:SF21">
    <property type="entry name" value="MAJOR INTRINSIC PROTEIN"/>
    <property type="match status" value="1"/>
</dbReference>
<dbReference type="PRINTS" id="PR00783">
    <property type="entry name" value="MINTRINSICP"/>
</dbReference>
<gene>
    <name evidence="9" type="primary">LOC116192645</name>
</gene>
<keyword evidence="2 6" id="KW-0813">Transport</keyword>
<evidence type="ECO:0000313" key="9">
    <source>
        <dbReference type="RefSeq" id="XP_031377101.1"/>
    </source>
</evidence>
<dbReference type="InterPro" id="IPR000425">
    <property type="entry name" value="MIP"/>
</dbReference>
<evidence type="ECO:0000256" key="3">
    <source>
        <dbReference type="ARBA" id="ARBA00022692"/>
    </source>
</evidence>
<dbReference type="Gene3D" id="1.20.1080.10">
    <property type="entry name" value="Glycerol uptake facilitator protein"/>
    <property type="match status" value="1"/>
</dbReference>